<proteinExistence type="predicted"/>
<evidence type="ECO:0000313" key="2">
    <source>
        <dbReference type="Proteomes" id="UP001234297"/>
    </source>
</evidence>
<sequence>MASSSVSPSAQTAPDPKNDLRKKIRGHEVAIAELNNISSSRAIYQRNGAIYFRTSVKAATSSEQKQLDLAKSRLQKLSSA</sequence>
<gene>
    <name evidence="1" type="ORF">MRB53_025252</name>
</gene>
<evidence type="ECO:0000313" key="1">
    <source>
        <dbReference type="EMBL" id="KAJ8631916.1"/>
    </source>
</evidence>
<organism evidence="1 2">
    <name type="scientific">Persea americana</name>
    <name type="common">Avocado</name>
    <dbReference type="NCBI Taxonomy" id="3435"/>
    <lineage>
        <taxon>Eukaryota</taxon>
        <taxon>Viridiplantae</taxon>
        <taxon>Streptophyta</taxon>
        <taxon>Embryophyta</taxon>
        <taxon>Tracheophyta</taxon>
        <taxon>Spermatophyta</taxon>
        <taxon>Magnoliopsida</taxon>
        <taxon>Magnoliidae</taxon>
        <taxon>Laurales</taxon>
        <taxon>Lauraceae</taxon>
        <taxon>Persea</taxon>
    </lineage>
</organism>
<comment type="caution">
    <text evidence="1">The sequence shown here is derived from an EMBL/GenBank/DDBJ whole genome shotgun (WGS) entry which is preliminary data.</text>
</comment>
<name>A0ACC2LEQ3_PERAE</name>
<dbReference type="Proteomes" id="UP001234297">
    <property type="component" value="Chromosome 8"/>
</dbReference>
<dbReference type="EMBL" id="CM056816">
    <property type="protein sequence ID" value="KAJ8631916.1"/>
    <property type="molecule type" value="Genomic_DNA"/>
</dbReference>
<reference evidence="1 2" key="1">
    <citation type="journal article" date="2022" name="Hortic Res">
        <title>A haplotype resolved chromosomal level avocado genome allows analysis of novel avocado genes.</title>
        <authorList>
            <person name="Nath O."/>
            <person name="Fletcher S.J."/>
            <person name="Hayward A."/>
            <person name="Shaw L.M."/>
            <person name="Masouleh A.K."/>
            <person name="Furtado A."/>
            <person name="Henry R.J."/>
            <person name="Mitter N."/>
        </authorList>
    </citation>
    <scope>NUCLEOTIDE SEQUENCE [LARGE SCALE GENOMIC DNA]</scope>
    <source>
        <strain evidence="2">cv. Hass</strain>
    </source>
</reference>
<protein>
    <submittedName>
        <fullName evidence="1">Uncharacterized protein</fullName>
    </submittedName>
</protein>
<keyword evidence="2" id="KW-1185">Reference proteome</keyword>
<accession>A0ACC2LEQ3</accession>